<dbReference type="FunFam" id="3.40.50.300:FF:000838">
    <property type="entry name" value="ABC multidrug transporter (Eurofung)"/>
    <property type="match status" value="1"/>
</dbReference>
<dbReference type="CDD" id="cd03244">
    <property type="entry name" value="ABCC_MRP_domain2"/>
    <property type="match status" value="1"/>
</dbReference>
<feature type="domain" description="ABC transmembrane type-1" evidence="13">
    <location>
        <begin position="281"/>
        <end position="559"/>
    </location>
</feature>
<dbReference type="InterPro" id="IPR017871">
    <property type="entry name" value="ABC_transporter-like_CS"/>
</dbReference>
<dbReference type="CDD" id="cd03250">
    <property type="entry name" value="ABCC_MRP_domain1"/>
    <property type="match status" value="1"/>
</dbReference>
<reference evidence="14 15" key="1">
    <citation type="submission" date="2018-02" db="EMBL/GenBank/DDBJ databases">
        <title>The genomes of Aspergillus section Nigri reveals drivers in fungal speciation.</title>
        <authorList>
            <consortium name="DOE Joint Genome Institute"/>
            <person name="Vesth T.C."/>
            <person name="Nybo J."/>
            <person name="Theobald S."/>
            <person name="Brandl J."/>
            <person name="Frisvad J.C."/>
            <person name="Nielsen K.F."/>
            <person name="Lyhne E.K."/>
            <person name="Kogle M.E."/>
            <person name="Kuo A."/>
            <person name="Riley R."/>
            <person name="Clum A."/>
            <person name="Nolan M."/>
            <person name="Lipzen A."/>
            <person name="Salamov A."/>
            <person name="Henrissat B."/>
            <person name="Wiebenga A."/>
            <person name="De vries R.P."/>
            <person name="Grigoriev I.V."/>
            <person name="Mortensen U.H."/>
            <person name="Andersen M.R."/>
            <person name="Baker S.E."/>
        </authorList>
    </citation>
    <scope>NUCLEOTIDE SEQUENCE [LARGE SCALE GENOMIC DNA]</scope>
    <source>
        <strain evidence="14 15">CBS 101889</strain>
    </source>
</reference>
<evidence type="ECO:0000256" key="10">
    <source>
        <dbReference type="ARBA" id="ARBA00023180"/>
    </source>
</evidence>
<dbReference type="SMART" id="SM00382">
    <property type="entry name" value="AAA"/>
    <property type="match status" value="2"/>
</dbReference>
<comment type="subcellular location">
    <subcellularLocation>
        <location evidence="1">Cell membrane</location>
        <topology evidence="1">Multi-pass membrane protein</topology>
    </subcellularLocation>
</comment>
<evidence type="ECO:0000256" key="8">
    <source>
        <dbReference type="ARBA" id="ARBA00022989"/>
    </source>
</evidence>
<name>A0A395HVN4_ASPHC</name>
<dbReference type="Pfam" id="PF24357">
    <property type="entry name" value="TMD0_ABC"/>
    <property type="match status" value="1"/>
</dbReference>
<dbReference type="SUPFAM" id="SSF52540">
    <property type="entry name" value="P-loop containing nucleoside triphosphate hydrolases"/>
    <property type="match status" value="2"/>
</dbReference>
<dbReference type="PANTHER" id="PTHR24223:SF269">
    <property type="entry name" value="ABC MULTIDRUG TRANSPORTER (EUROFUNG)-RELATED"/>
    <property type="match status" value="1"/>
</dbReference>
<organism evidence="14 15">
    <name type="scientific">Aspergillus homomorphus (strain CBS 101889)</name>
    <dbReference type="NCBI Taxonomy" id="1450537"/>
    <lineage>
        <taxon>Eukaryota</taxon>
        <taxon>Fungi</taxon>
        <taxon>Dikarya</taxon>
        <taxon>Ascomycota</taxon>
        <taxon>Pezizomycotina</taxon>
        <taxon>Eurotiomycetes</taxon>
        <taxon>Eurotiomycetidae</taxon>
        <taxon>Eurotiales</taxon>
        <taxon>Aspergillaceae</taxon>
        <taxon>Aspergillus</taxon>
        <taxon>Aspergillus subgen. Circumdati</taxon>
    </lineage>
</organism>
<dbReference type="GO" id="GO:0005886">
    <property type="term" value="C:plasma membrane"/>
    <property type="evidence" value="ECO:0007669"/>
    <property type="project" value="UniProtKB-SubCell"/>
</dbReference>
<keyword evidence="15" id="KW-1185">Reference proteome</keyword>
<dbReference type="InterPro" id="IPR044726">
    <property type="entry name" value="ABCC_6TM_D2"/>
</dbReference>
<feature type="transmembrane region" description="Helical" evidence="11">
    <location>
        <begin position="1021"/>
        <end position="1042"/>
    </location>
</feature>
<keyword evidence="7" id="KW-0067">ATP-binding</keyword>
<keyword evidence="14" id="KW-0378">Hydrolase</keyword>
<dbReference type="RefSeq" id="XP_025550609.1">
    <property type="nucleotide sequence ID" value="XM_025699090.1"/>
</dbReference>
<dbReference type="GO" id="GO:0140359">
    <property type="term" value="F:ABC-type transporter activity"/>
    <property type="evidence" value="ECO:0007669"/>
    <property type="project" value="InterPro"/>
</dbReference>
<dbReference type="STRING" id="1450537.A0A395HVN4"/>
<keyword evidence="10" id="KW-0325">Glycoprotein</keyword>
<dbReference type="CDD" id="cd18580">
    <property type="entry name" value="ABC_6TM_ABCC_D2"/>
    <property type="match status" value="1"/>
</dbReference>
<dbReference type="Proteomes" id="UP000248961">
    <property type="component" value="Unassembled WGS sequence"/>
</dbReference>
<proteinExistence type="inferred from homology"/>
<evidence type="ECO:0000256" key="9">
    <source>
        <dbReference type="ARBA" id="ARBA00023136"/>
    </source>
</evidence>
<evidence type="ECO:0000256" key="11">
    <source>
        <dbReference type="SAM" id="Phobius"/>
    </source>
</evidence>
<dbReference type="InterPro" id="IPR056227">
    <property type="entry name" value="TMD0_ABC"/>
</dbReference>
<dbReference type="Gene3D" id="1.20.1560.10">
    <property type="entry name" value="ABC transporter type 1, transmembrane domain"/>
    <property type="match status" value="2"/>
</dbReference>
<keyword evidence="5 11" id="KW-0812">Transmembrane</keyword>
<dbReference type="Pfam" id="PF00664">
    <property type="entry name" value="ABC_membrane"/>
    <property type="match status" value="2"/>
</dbReference>
<dbReference type="InterPro" id="IPR003593">
    <property type="entry name" value="AAA+_ATPase"/>
</dbReference>
<dbReference type="PANTHER" id="PTHR24223">
    <property type="entry name" value="ATP-BINDING CASSETTE SUB-FAMILY C"/>
    <property type="match status" value="1"/>
</dbReference>
<evidence type="ECO:0000256" key="5">
    <source>
        <dbReference type="ARBA" id="ARBA00022692"/>
    </source>
</evidence>
<feature type="domain" description="ABC transporter" evidence="12">
    <location>
        <begin position="1227"/>
        <end position="1457"/>
    </location>
</feature>
<accession>A0A395HVN4</accession>
<feature type="transmembrane region" description="Helical" evidence="11">
    <location>
        <begin position="73"/>
        <end position="92"/>
    </location>
</feature>
<dbReference type="InterPro" id="IPR027417">
    <property type="entry name" value="P-loop_NTPase"/>
</dbReference>
<feature type="transmembrane region" description="Helical" evidence="11">
    <location>
        <begin position="131"/>
        <end position="150"/>
    </location>
</feature>
<feature type="transmembrane region" description="Helical" evidence="11">
    <location>
        <begin position="98"/>
        <end position="119"/>
    </location>
</feature>
<evidence type="ECO:0000313" key="14">
    <source>
        <dbReference type="EMBL" id="RAL11455.1"/>
    </source>
</evidence>
<dbReference type="VEuPathDB" id="FungiDB:BO97DRAFT_453980"/>
<dbReference type="EMBL" id="KZ824288">
    <property type="protein sequence ID" value="RAL11455.1"/>
    <property type="molecule type" value="Genomic_DNA"/>
</dbReference>
<dbReference type="InterPro" id="IPR011527">
    <property type="entry name" value="ABC1_TM_dom"/>
</dbReference>
<evidence type="ECO:0000256" key="1">
    <source>
        <dbReference type="ARBA" id="ARBA00004651"/>
    </source>
</evidence>
<dbReference type="FunFam" id="1.20.1560.10:FF:000055">
    <property type="entry name" value="ABC multidrug transporter (Eurofung)"/>
    <property type="match status" value="1"/>
</dbReference>
<keyword evidence="8 11" id="KW-1133">Transmembrane helix</keyword>
<evidence type="ECO:0000313" key="15">
    <source>
        <dbReference type="Proteomes" id="UP000248961"/>
    </source>
</evidence>
<feature type="domain" description="ABC transmembrane type-1" evidence="13">
    <location>
        <begin position="910"/>
        <end position="1190"/>
    </location>
</feature>
<dbReference type="InterPro" id="IPR036640">
    <property type="entry name" value="ABC1_TM_sf"/>
</dbReference>
<feature type="transmembrane region" description="Helical" evidence="11">
    <location>
        <begin position="312"/>
        <end position="331"/>
    </location>
</feature>
<evidence type="ECO:0000256" key="3">
    <source>
        <dbReference type="ARBA" id="ARBA00022448"/>
    </source>
</evidence>
<feature type="transmembrane region" description="Helical" evidence="11">
    <location>
        <begin position="532"/>
        <end position="558"/>
    </location>
</feature>
<gene>
    <name evidence="14" type="ORF">BO97DRAFT_453980</name>
</gene>
<feature type="domain" description="ABC transporter" evidence="12">
    <location>
        <begin position="630"/>
        <end position="855"/>
    </location>
</feature>
<protein>
    <submittedName>
        <fullName evidence="14">P-loop containing nucleoside triphosphate hydrolase protein</fullName>
    </submittedName>
</protein>
<evidence type="ECO:0000256" key="2">
    <source>
        <dbReference type="ARBA" id="ARBA00009726"/>
    </source>
</evidence>
<sequence length="1467" mass="161584">MAVNPTCQRVDNSLRFPPSSCRSGFDFSLLFEELILGILPLGVVLALACVQLWRDARRPRKVVAGSWPFWAKLTLWTALGVTQLVLTVLWALPSATRTQASVAVNAVSIVGVSMLGLLSYSEHNRSVRPSFLINLYLATTLLFDIAKTRTLWLRDPHGINKPIAIITSLCVGIKFLLFLLEAVEKRGFLKAEYKDYPPEAVAGIYNRSFFWWLNPLFRRGFSKILAVDDLFTLDKQLESRQLHRAVEAEWRKGQAGGSDGLLSACLRTFKWHVCAVIPPRLMLAALNICQPLLLERSLTFTEQASDRATTNIGYGLIGAYILVYTGLAVTMGQYQHLTYRSITMVRGAVVSMIYKKACSLSTKDADPAASVTLMSADIERIVQGWQTMHDIWGNALEIALAIYLLERQLGVACVVPVAVAVVALVGSIIAMSSVMLKQASWLQAIERRISSTSSMLASMKGIKMLGLQSALLACVHNLRLDELRISRAFRKLLVWNMALAWLTRIFAPILAFGAFVGIAHDRGNDRALTTSVVYTALSLFSLLSDPLLSLVMALMNYVASVGSFQRIQEFLEKESHQDPRSQSAALPFQVESIMKNSSITTDVETLTNGSNSSQSWKGCSSTSFHTAITVQSGDFGWDIAKAPILRNINIAIHQGSFAIFIGPSGCGKSTLLKALLGEVPCLKGSIQIPSQSIAFCEQTPWHMNGTIKDCIVAMSDFDAKWYSSVIYACALVEDFKQLPRGDQTVIGSKGIALSGGQSQRIALARAVYARKDIVILDDVFCSLDATTEDHIFHHLVGTHGLLRSIGSTIILASSSVKRVPYADLIMVLDNNGCTAEQGSFKALDSAGGYVSSFGLGLPEWSYKGGLLPAPEAQTRTLDKVDEAENETHEKGGDLSIYLYYVRAIGWLPTIIFIVAMSSFVFCLSFPSIWVKWWAASNEAEPGKHAGYYIGIYAMLGAIGMISLIVGCWQMVINMVPKSGEVFHRALLSTVLSAPMSFFSKTDSGAILNRFSQDLQLIDMELPIAAINTFVTLTLCIAQMILMAVASKYVAISFPVVISIVYLIQKIYLRTSRQLRYLDLEAKAPLFSHFTGCLSGLVTLRSFGWQHEFQEKNHNLLDYSQRPFYLLYAIQRWLTLTLDMVVAGIAVLLIILVVVLRGSISIGYVGVALLNVIQFSQSIKLLITFWTNLETHIGSIQRVRWFTRNVPSENQPSECDEIPPEWPSQGVIEFSHVSAEYRPSEPVLNDVSLSIHAGEKVGICGRTGSGKTSLIMCIFRMLDISSGQILIDGLDLTRLPRQEIRSRLNGVAQSPFLMKGSVRASIDPTGSLSDQSISNALRSVGIYSKIQDNGGLDADIDDVFLSHGQQQLFCLARAILRPGKILVLDEATSSVDSKTDQVMQQVIRENFSAHTILTVAHKLDTILDYDKVIVMEAGRVVETGVPHELLASEKSHFARLYASLSTDEDVRE</sequence>
<dbReference type="GO" id="GO:0016887">
    <property type="term" value="F:ATP hydrolysis activity"/>
    <property type="evidence" value="ECO:0007669"/>
    <property type="project" value="InterPro"/>
</dbReference>
<dbReference type="FunFam" id="1.20.1560.10:FF:000066">
    <property type="entry name" value="ABC multidrug transporter (Eurofung)"/>
    <property type="match status" value="1"/>
</dbReference>
<feature type="transmembrane region" description="Helical" evidence="11">
    <location>
        <begin position="949"/>
        <end position="968"/>
    </location>
</feature>
<feature type="transmembrane region" description="Helical" evidence="11">
    <location>
        <begin position="492"/>
        <end position="520"/>
    </location>
</feature>
<dbReference type="InterPro" id="IPR050173">
    <property type="entry name" value="ABC_transporter_C-like"/>
</dbReference>
<dbReference type="GeneID" id="37203379"/>
<dbReference type="PROSITE" id="PS50893">
    <property type="entry name" value="ABC_TRANSPORTER_2"/>
    <property type="match status" value="2"/>
</dbReference>
<feature type="transmembrane region" description="Helical" evidence="11">
    <location>
        <begin position="409"/>
        <end position="431"/>
    </location>
</feature>
<evidence type="ECO:0000256" key="6">
    <source>
        <dbReference type="ARBA" id="ARBA00022741"/>
    </source>
</evidence>
<dbReference type="InterPro" id="IPR003439">
    <property type="entry name" value="ABC_transporter-like_ATP-bd"/>
</dbReference>
<dbReference type="SUPFAM" id="SSF90123">
    <property type="entry name" value="ABC transporter transmembrane region"/>
    <property type="match status" value="2"/>
</dbReference>
<evidence type="ECO:0000256" key="4">
    <source>
        <dbReference type="ARBA" id="ARBA00022475"/>
    </source>
</evidence>
<evidence type="ECO:0000259" key="13">
    <source>
        <dbReference type="PROSITE" id="PS50929"/>
    </source>
</evidence>
<feature type="transmembrane region" description="Helical" evidence="11">
    <location>
        <begin position="904"/>
        <end position="929"/>
    </location>
</feature>
<comment type="similarity">
    <text evidence="2">Belongs to the ABC transporter superfamily. ABCC family. Conjugate transporter (TC 3.A.1.208) subfamily.</text>
</comment>
<feature type="transmembrane region" description="Helical" evidence="11">
    <location>
        <begin position="1048"/>
        <end position="1068"/>
    </location>
</feature>
<keyword evidence="6" id="KW-0547">Nucleotide-binding</keyword>
<evidence type="ECO:0000256" key="7">
    <source>
        <dbReference type="ARBA" id="ARBA00022840"/>
    </source>
</evidence>
<dbReference type="GO" id="GO:0005524">
    <property type="term" value="F:ATP binding"/>
    <property type="evidence" value="ECO:0007669"/>
    <property type="project" value="UniProtKB-KW"/>
</dbReference>
<dbReference type="OrthoDB" id="6500128at2759"/>
<dbReference type="PROSITE" id="PS50929">
    <property type="entry name" value="ABC_TM1F"/>
    <property type="match status" value="2"/>
</dbReference>
<feature type="transmembrane region" description="Helical" evidence="11">
    <location>
        <begin position="162"/>
        <end position="180"/>
    </location>
</feature>
<keyword evidence="4" id="KW-1003">Cell membrane</keyword>
<feature type="transmembrane region" description="Helical" evidence="11">
    <location>
        <begin position="34"/>
        <end position="53"/>
    </location>
</feature>
<keyword evidence="9 11" id="KW-0472">Membrane</keyword>
<keyword evidence="3" id="KW-0813">Transport</keyword>
<feature type="transmembrane region" description="Helical" evidence="11">
    <location>
        <begin position="1132"/>
        <end position="1155"/>
    </location>
</feature>
<dbReference type="Gene3D" id="3.40.50.300">
    <property type="entry name" value="P-loop containing nucleotide triphosphate hydrolases"/>
    <property type="match status" value="2"/>
</dbReference>
<evidence type="ECO:0000259" key="12">
    <source>
        <dbReference type="PROSITE" id="PS50893"/>
    </source>
</evidence>
<dbReference type="PROSITE" id="PS00211">
    <property type="entry name" value="ABC_TRANSPORTER_1"/>
    <property type="match status" value="2"/>
</dbReference>
<dbReference type="Pfam" id="PF00005">
    <property type="entry name" value="ABC_tran"/>
    <property type="match status" value="2"/>
</dbReference>
<dbReference type="FunFam" id="3.40.50.300:FF:001854">
    <property type="entry name" value="ABC multidrug transporter (Eurofung)"/>
    <property type="match status" value="1"/>
</dbReference>